<evidence type="ECO:0000259" key="9">
    <source>
        <dbReference type="Pfam" id="PF21365"/>
    </source>
</evidence>
<dbReference type="Pfam" id="PF13802">
    <property type="entry name" value="Gal_mutarotas_2"/>
    <property type="match status" value="1"/>
</dbReference>
<sequence length="799" mass="89785">MVKFSHGCWHPAPDTLIDWAVEAVVAESRDEELHFVTSSKPINHRGDTLNNPTLTHSLSSAVDNVLHLSSTHWTRQKSVTQGPHFELFPGGKPNRASAVRTSRTTDSLSIEEGSLSASVDTRPKSFDISFHADGRLLTKLGWRSIGYVKQGTTALHPRASYLDPNKGQRWVNYQLQLGVGDKVYGLGERFGPFVKNGQSIEIWNEDGGTGSELTYKNIPFFVTSAGYGVFIPTANFISFEIQSERTTRVNISVPGESLAMYLIYGPDPKSIVERYTTITGKPALPPAWTFGLWLSTSFTTEYDEGTVTSFLDGMAERDIPVSVFHFDCFWMPGFKWCDYEFDKDYFPDAKGQLQRIKNRGIHICVWINPYIAQESSIFDEAADKGYFLKRTDGSVWQYDFWQAGMGFIDFTNPEACDWYQGKLQALVDMGVDSFKTDFGERIPTGDVVYYDGSSPVKMHNYYSFLYNKITFEVLERNFGAHKSALFARSATAGCQRFPIHWGGDPYSTFEAMAETLRGGMSLALSGFGYWAHDIGGFEGKPDPALFKRWIAFGLFSSHSRLHGSGSFRVPWLIDETGEADRVLKYFVHAKHSLMPYLYSSAIETHKTGVPMLRALFIEYPNDPIAWYQDMQYFLGDSLLVAPVFNAEGNIQYYLPKGDWYGILDGKIRTGGGYLTEKHDFSSLPVLLRPGYAIFRSLSTDLGSVVYDWSKDVILLVNWVEGMDTTARIADYEHPGEIKTALRIRDTDEGATAQVIQGSIASPMQIRFVNRRIESANVEVVDDNILRVHEGASLVSFTLN</sequence>
<dbReference type="GeneID" id="64978365"/>
<organism evidence="10 11">
    <name type="scientific">Aspergillus puulaauensis</name>
    <dbReference type="NCBI Taxonomy" id="1220207"/>
    <lineage>
        <taxon>Eukaryota</taxon>
        <taxon>Fungi</taxon>
        <taxon>Dikarya</taxon>
        <taxon>Ascomycota</taxon>
        <taxon>Pezizomycotina</taxon>
        <taxon>Eurotiomycetes</taxon>
        <taxon>Eurotiomycetidae</taxon>
        <taxon>Eurotiales</taxon>
        <taxon>Aspergillaceae</taxon>
        <taxon>Aspergillus</taxon>
    </lineage>
</organism>
<dbReference type="GO" id="GO:0061634">
    <property type="term" value="F:alpha-D-xyloside xylohydrolase"/>
    <property type="evidence" value="ECO:0007669"/>
    <property type="project" value="UniProtKB-EC"/>
</dbReference>
<comment type="catalytic activity">
    <reaction evidence="4">
        <text>Hydrolysis of terminal, non-reducing alpha-D-xylose residues with release of alpha-D-xylose.</text>
        <dbReference type="EC" id="3.2.1.177"/>
    </reaction>
</comment>
<dbReference type="InterPro" id="IPR000322">
    <property type="entry name" value="Glyco_hydro_31_TIM"/>
</dbReference>
<dbReference type="NCBIfam" id="NF007940">
    <property type="entry name" value="PRK10658.1"/>
    <property type="match status" value="1"/>
</dbReference>
<evidence type="ECO:0000256" key="2">
    <source>
        <dbReference type="ARBA" id="ARBA00022801"/>
    </source>
</evidence>
<feature type="domain" description="Glycosyl hydrolase family 31 C-terminal" evidence="9">
    <location>
        <begin position="608"/>
        <end position="693"/>
    </location>
</feature>
<dbReference type="KEGG" id="apuu:APUU_61416A"/>
<dbReference type="PANTHER" id="PTHR43053:SF4">
    <property type="entry name" value="MYOGENESIS-REGULATING GLYCOSIDASE"/>
    <property type="match status" value="1"/>
</dbReference>
<evidence type="ECO:0000259" key="7">
    <source>
        <dbReference type="Pfam" id="PF01055"/>
    </source>
</evidence>
<dbReference type="Gene3D" id="3.20.20.80">
    <property type="entry name" value="Glycosidases"/>
    <property type="match status" value="1"/>
</dbReference>
<dbReference type="FunFam" id="3.20.20.80:FF:000053">
    <property type="entry name" value="Alpha-xylosidase YicI"/>
    <property type="match status" value="1"/>
</dbReference>
<evidence type="ECO:0000259" key="8">
    <source>
        <dbReference type="Pfam" id="PF13802"/>
    </source>
</evidence>
<feature type="domain" description="Glycoside hydrolase family 31 TIM barrel" evidence="7">
    <location>
        <begin position="282"/>
        <end position="599"/>
    </location>
</feature>
<feature type="domain" description="Glycoside hydrolase family 31 N-terminal" evidence="8">
    <location>
        <begin position="62"/>
        <end position="235"/>
    </location>
</feature>
<dbReference type="InterPro" id="IPR017853">
    <property type="entry name" value="GH"/>
</dbReference>
<evidence type="ECO:0000313" key="10">
    <source>
        <dbReference type="EMBL" id="BCS28368.1"/>
    </source>
</evidence>
<name>A0A7R7XWW4_9EURO</name>
<dbReference type="SUPFAM" id="SSF51011">
    <property type="entry name" value="Glycosyl hydrolase domain"/>
    <property type="match status" value="1"/>
</dbReference>
<reference evidence="10" key="2">
    <citation type="submission" date="2021-02" db="EMBL/GenBank/DDBJ databases">
        <title>Aspergillus puulaauensis MK2 genome sequence.</title>
        <authorList>
            <person name="Futagami T."/>
            <person name="Mori K."/>
            <person name="Kadooka C."/>
            <person name="Tanaka T."/>
        </authorList>
    </citation>
    <scope>NUCLEOTIDE SEQUENCE</scope>
    <source>
        <strain evidence="10">MK2</strain>
    </source>
</reference>
<dbReference type="OrthoDB" id="1334205at2759"/>
<keyword evidence="3 6" id="KW-0326">Glycosidase</keyword>
<dbReference type="Pfam" id="PF01055">
    <property type="entry name" value="Glyco_hydro_31_2nd"/>
    <property type="match status" value="1"/>
</dbReference>
<dbReference type="GO" id="GO:0030246">
    <property type="term" value="F:carbohydrate binding"/>
    <property type="evidence" value="ECO:0007669"/>
    <property type="project" value="InterPro"/>
</dbReference>
<dbReference type="Pfam" id="PF21365">
    <property type="entry name" value="Glyco_hydro_31_3rd"/>
    <property type="match status" value="1"/>
</dbReference>
<gene>
    <name evidence="10" type="ORF">APUU_61416A</name>
</gene>
<dbReference type="AlphaFoldDB" id="A0A7R7XWW4"/>
<evidence type="ECO:0000256" key="1">
    <source>
        <dbReference type="ARBA" id="ARBA00007806"/>
    </source>
</evidence>
<dbReference type="InterPro" id="IPR011013">
    <property type="entry name" value="Gal_mutarotase_sf_dom"/>
</dbReference>
<dbReference type="InterPro" id="IPR048395">
    <property type="entry name" value="Glyco_hydro_31_C"/>
</dbReference>
<dbReference type="CDD" id="cd14752">
    <property type="entry name" value="GH31_N"/>
    <property type="match status" value="1"/>
</dbReference>
<dbReference type="GO" id="GO:0005975">
    <property type="term" value="P:carbohydrate metabolic process"/>
    <property type="evidence" value="ECO:0007669"/>
    <property type="project" value="InterPro"/>
</dbReference>
<keyword evidence="11" id="KW-1185">Reference proteome</keyword>
<dbReference type="CDD" id="cd06593">
    <property type="entry name" value="GH31_xylosidase_YicI"/>
    <property type="match status" value="1"/>
</dbReference>
<keyword evidence="2 6" id="KW-0378">Hydrolase</keyword>
<dbReference type="PANTHER" id="PTHR43053">
    <property type="entry name" value="GLYCOSIDASE FAMILY 31"/>
    <property type="match status" value="1"/>
</dbReference>
<dbReference type="InterPro" id="IPR013780">
    <property type="entry name" value="Glyco_hydro_b"/>
</dbReference>
<dbReference type="EMBL" id="AP024448">
    <property type="protein sequence ID" value="BCS28368.1"/>
    <property type="molecule type" value="Genomic_DNA"/>
</dbReference>
<dbReference type="InterPro" id="IPR050985">
    <property type="entry name" value="Alpha-glycosidase_related"/>
</dbReference>
<evidence type="ECO:0000256" key="3">
    <source>
        <dbReference type="ARBA" id="ARBA00023295"/>
    </source>
</evidence>
<dbReference type="RefSeq" id="XP_041560554.1">
    <property type="nucleotide sequence ID" value="XM_041694755.1"/>
</dbReference>
<evidence type="ECO:0000256" key="6">
    <source>
        <dbReference type="RuleBase" id="RU361185"/>
    </source>
</evidence>
<dbReference type="Proteomes" id="UP000654913">
    <property type="component" value="Chromosome 6"/>
</dbReference>
<accession>A0A7R7XWW4</accession>
<dbReference type="InterPro" id="IPR025887">
    <property type="entry name" value="Glyco_hydro_31_N_dom"/>
</dbReference>
<evidence type="ECO:0000256" key="5">
    <source>
        <dbReference type="ARBA" id="ARBA00066962"/>
    </source>
</evidence>
<evidence type="ECO:0000256" key="4">
    <source>
        <dbReference type="ARBA" id="ARBA00052064"/>
    </source>
</evidence>
<proteinExistence type="inferred from homology"/>
<dbReference type="Gene3D" id="2.60.40.1180">
    <property type="entry name" value="Golgi alpha-mannosidase II"/>
    <property type="match status" value="1"/>
</dbReference>
<comment type="similarity">
    <text evidence="1 6">Belongs to the glycosyl hydrolase 31 family.</text>
</comment>
<dbReference type="SUPFAM" id="SSF51445">
    <property type="entry name" value="(Trans)glycosidases"/>
    <property type="match status" value="1"/>
</dbReference>
<dbReference type="SUPFAM" id="SSF74650">
    <property type="entry name" value="Galactose mutarotase-like"/>
    <property type="match status" value="1"/>
</dbReference>
<dbReference type="EC" id="3.2.1.177" evidence="5"/>
<protein>
    <recommendedName>
        <fullName evidence="5">alpha-D-xyloside xylohydrolase</fullName>
        <ecNumber evidence="5">3.2.1.177</ecNumber>
    </recommendedName>
</protein>
<evidence type="ECO:0000313" key="11">
    <source>
        <dbReference type="Proteomes" id="UP000654913"/>
    </source>
</evidence>
<reference evidence="10" key="1">
    <citation type="submission" date="2021-01" db="EMBL/GenBank/DDBJ databases">
        <authorList>
            <consortium name="Aspergillus puulaauensis MK2 genome sequencing consortium"/>
            <person name="Kazuki M."/>
            <person name="Futagami T."/>
        </authorList>
    </citation>
    <scope>NUCLEOTIDE SEQUENCE</scope>
    <source>
        <strain evidence="10">MK2</strain>
    </source>
</reference>
<dbReference type="Gene3D" id="2.60.40.1760">
    <property type="entry name" value="glycosyl hydrolase (family 31)"/>
    <property type="match status" value="1"/>
</dbReference>